<keyword evidence="6" id="KW-1185">Reference proteome</keyword>
<evidence type="ECO:0000256" key="1">
    <source>
        <dbReference type="ARBA" id="ARBA00022679"/>
    </source>
</evidence>
<dbReference type="Pfam" id="PF00583">
    <property type="entry name" value="Acetyltransf_1"/>
    <property type="match status" value="1"/>
</dbReference>
<dbReference type="InterPro" id="IPR016181">
    <property type="entry name" value="Acyl_CoA_acyltransferase"/>
</dbReference>
<evidence type="ECO:0000313" key="6">
    <source>
        <dbReference type="Proteomes" id="UP000190857"/>
    </source>
</evidence>
<keyword evidence="1" id="KW-0808">Transferase</keyword>
<evidence type="ECO:0000256" key="2">
    <source>
        <dbReference type="ARBA" id="ARBA00023315"/>
    </source>
</evidence>
<keyword evidence="2" id="KW-0012">Acyltransferase</keyword>
<dbReference type="STRING" id="123320.SAMN06309945_1982"/>
<feature type="region of interest" description="Disordered" evidence="3">
    <location>
        <begin position="1"/>
        <end position="23"/>
    </location>
</feature>
<dbReference type="GO" id="GO:0016747">
    <property type="term" value="F:acyltransferase activity, transferring groups other than amino-acyl groups"/>
    <property type="evidence" value="ECO:0007669"/>
    <property type="project" value="InterPro"/>
</dbReference>
<dbReference type="InterPro" id="IPR000182">
    <property type="entry name" value="GNAT_dom"/>
</dbReference>
<dbReference type="InterPro" id="IPR050680">
    <property type="entry name" value="YpeA/RimI_acetyltransf"/>
</dbReference>
<organism evidence="5 6">
    <name type="scientific">Okibacterium fritillariae</name>
    <dbReference type="NCBI Taxonomy" id="123320"/>
    <lineage>
        <taxon>Bacteria</taxon>
        <taxon>Bacillati</taxon>
        <taxon>Actinomycetota</taxon>
        <taxon>Actinomycetes</taxon>
        <taxon>Micrococcales</taxon>
        <taxon>Microbacteriaceae</taxon>
        <taxon>Okibacterium</taxon>
    </lineage>
</organism>
<dbReference type="PROSITE" id="PS51186">
    <property type="entry name" value="GNAT"/>
    <property type="match status" value="2"/>
</dbReference>
<evidence type="ECO:0000256" key="3">
    <source>
        <dbReference type="SAM" id="MobiDB-lite"/>
    </source>
</evidence>
<feature type="domain" description="N-acetyltransferase" evidence="4">
    <location>
        <begin position="193"/>
        <end position="344"/>
    </location>
</feature>
<protein>
    <submittedName>
        <fullName evidence="5">Mycothiol synthase</fullName>
    </submittedName>
</protein>
<dbReference type="AlphaFoldDB" id="A0A1T5K7M3"/>
<sequence>MTESLRPLDERVDEPRELPGLEHPDVAVWRPATEEDLDALVEAQHAIDAADHPTHATTREWIAEQLTSSAVDNAADTIVGFDAAGVVVAYGAVVLHPLHDTRVQVYLMGGVHPEYRARGIGRLLFAWQHARAQQQLAATSATLPGWVMAYEDEGNADAVSVAIRTGLKVARYFTTMVREVGDPIPELVPPEGVEIRAFGADVAEETRLARNDAFRDHWGSQPTAPERWGHFTGAPNFRNELSRVAVEVATGRVVAFCLVTVNEADWAAQGFTSGYIELVGVVRDFRRQGLAPATIAATLAALRTVGYERAILDVDSESPTGADTLYTNLGFRPDTREVALVAAY</sequence>
<accession>A0A1T5K7M3</accession>
<dbReference type="SUPFAM" id="SSF55729">
    <property type="entry name" value="Acyl-CoA N-acyltransferases (Nat)"/>
    <property type="match status" value="2"/>
</dbReference>
<dbReference type="OrthoDB" id="9799092at2"/>
<dbReference type="PANTHER" id="PTHR43420:SF44">
    <property type="entry name" value="ACETYLTRANSFERASE YPEA"/>
    <property type="match status" value="1"/>
</dbReference>
<proteinExistence type="predicted"/>
<gene>
    <name evidence="5" type="ORF">SAMN06309945_1982</name>
</gene>
<dbReference type="Proteomes" id="UP000190857">
    <property type="component" value="Unassembled WGS sequence"/>
</dbReference>
<dbReference type="Gene3D" id="3.40.630.30">
    <property type="match status" value="1"/>
</dbReference>
<reference evidence="5 6" key="1">
    <citation type="submission" date="2017-02" db="EMBL/GenBank/DDBJ databases">
        <authorList>
            <person name="Peterson S.W."/>
        </authorList>
    </citation>
    <scope>NUCLEOTIDE SEQUENCE [LARGE SCALE GENOMIC DNA]</scope>
    <source>
        <strain evidence="5 6">VKM Ac-2059</strain>
    </source>
</reference>
<dbReference type="EMBL" id="FUZP01000002">
    <property type="protein sequence ID" value="SKC59620.1"/>
    <property type="molecule type" value="Genomic_DNA"/>
</dbReference>
<evidence type="ECO:0000259" key="4">
    <source>
        <dbReference type="PROSITE" id="PS51186"/>
    </source>
</evidence>
<dbReference type="RefSeq" id="WP_079728065.1">
    <property type="nucleotide sequence ID" value="NZ_FUZP01000002.1"/>
</dbReference>
<feature type="domain" description="N-acetyltransferase" evidence="4">
    <location>
        <begin position="27"/>
        <end position="191"/>
    </location>
</feature>
<dbReference type="PANTHER" id="PTHR43420">
    <property type="entry name" value="ACETYLTRANSFERASE"/>
    <property type="match status" value="1"/>
</dbReference>
<evidence type="ECO:0000313" key="5">
    <source>
        <dbReference type="EMBL" id="SKC59620.1"/>
    </source>
</evidence>
<name>A0A1T5K7M3_9MICO</name>